<keyword evidence="8" id="KW-0862">Zinc</keyword>
<dbReference type="InterPro" id="IPR022754">
    <property type="entry name" value="DNA_pol_III_gamma-3"/>
</dbReference>
<evidence type="ECO:0000256" key="6">
    <source>
        <dbReference type="ARBA" id="ARBA00022723"/>
    </source>
</evidence>
<evidence type="ECO:0000256" key="7">
    <source>
        <dbReference type="ARBA" id="ARBA00022741"/>
    </source>
</evidence>
<dbReference type="PANTHER" id="PTHR11669:SF0">
    <property type="entry name" value="PROTEIN STICHEL-LIKE 2"/>
    <property type="match status" value="1"/>
</dbReference>
<comment type="catalytic activity">
    <reaction evidence="11">
        <text>DNA(n) + a 2'-deoxyribonucleoside 5'-triphosphate = DNA(n+1) + diphosphate</text>
        <dbReference type="Rhea" id="RHEA:22508"/>
        <dbReference type="Rhea" id="RHEA-COMP:17339"/>
        <dbReference type="Rhea" id="RHEA-COMP:17340"/>
        <dbReference type="ChEBI" id="CHEBI:33019"/>
        <dbReference type="ChEBI" id="CHEBI:61560"/>
        <dbReference type="ChEBI" id="CHEBI:173112"/>
        <dbReference type="EC" id="2.7.7.7"/>
    </reaction>
</comment>
<dbReference type="CDD" id="cd00009">
    <property type="entry name" value="AAA"/>
    <property type="match status" value="1"/>
</dbReference>
<dbReference type="GO" id="GO:0006261">
    <property type="term" value="P:DNA-templated DNA replication"/>
    <property type="evidence" value="ECO:0007669"/>
    <property type="project" value="TreeGrafter"/>
</dbReference>
<gene>
    <name evidence="13" type="primary">dnaX</name>
    <name evidence="13" type="ORF">H9831_13770</name>
</gene>
<dbReference type="AlphaFoldDB" id="A0A9D2C884"/>
<keyword evidence="9" id="KW-0067">ATP-binding</keyword>
<evidence type="ECO:0000313" key="13">
    <source>
        <dbReference type="EMBL" id="HIY61719.1"/>
    </source>
</evidence>
<dbReference type="FunFam" id="1.10.8.60:FF:000013">
    <property type="entry name" value="DNA polymerase III subunit gamma/tau"/>
    <property type="match status" value="1"/>
</dbReference>
<dbReference type="Gene3D" id="1.20.272.10">
    <property type="match status" value="1"/>
</dbReference>
<accession>A0A9D2C884</accession>
<dbReference type="InterPro" id="IPR008921">
    <property type="entry name" value="DNA_pol3_clamp-load_cplx_C"/>
</dbReference>
<dbReference type="InterPro" id="IPR003593">
    <property type="entry name" value="AAA+_ATPase"/>
</dbReference>
<dbReference type="GO" id="GO:0009360">
    <property type="term" value="C:DNA polymerase III complex"/>
    <property type="evidence" value="ECO:0007669"/>
    <property type="project" value="InterPro"/>
</dbReference>
<dbReference type="InterPro" id="IPR012763">
    <property type="entry name" value="DNA_pol_III_sug/sutau_N"/>
</dbReference>
<dbReference type="GO" id="GO:0003677">
    <property type="term" value="F:DNA binding"/>
    <property type="evidence" value="ECO:0007669"/>
    <property type="project" value="InterPro"/>
</dbReference>
<evidence type="ECO:0000256" key="4">
    <source>
        <dbReference type="ARBA" id="ARBA00022695"/>
    </source>
</evidence>
<dbReference type="Pfam" id="PF22608">
    <property type="entry name" value="DNAX_ATPase_lid"/>
    <property type="match status" value="1"/>
</dbReference>
<keyword evidence="3 13" id="KW-0808">Transferase</keyword>
<dbReference type="GO" id="GO:0046872">
    <property type="term" value="F:metal ion binding"/>
    <property type="evidence" value="ECO:0007669"/>
    <property type="project" value="UniProtKB-KW"/>
</dbReference>
<dbReference type="GO" id="GO:0003887">
    <property type="term" value="F:DNA-directed DNA polymerase activity"/>
    <property type="evidence" value="ECO:0007669"/>
    <property type="project" value="UniProtKB-KW"/>
</dbReference>
<dbReference type="EMBL" id="DXDD01000170">
    <property type="protein sequence ID" value="HIY61719.1"/>
    <property type="molecule type" value="Genomic_DNA"/>
</dbReference>
<feature type="domain" description="AAA+ ATPase" evidence="12">
    <location>
        <begin position="37"/>
        <end position="179"/>
    </location>
</feature>
<evidence type="ECO:0000259" key="12">
    <source>
        <dbReference type="SMART" id="SM00382"/>
    </source>
</evidence>
<proteinExistence type="inferred from homology"/>
<dbReference type="GO" id="GO:0005524">
    <property type="term" value="F:ATP binding"/>
    <property type="evidence" value="ECO:0007669"/>
    <property type="project" value="UniProtKB-KW"/>
</dbReference>
<dbReference type="FunFam" id="3.40.50.300:FF:000014">
    <property type="entry name" value="DNA polymerase III subunit gamma/tau"/>
    <property type="match status" value="1"/>
</dbReference>
<dbReference type="Pfam" id="PF12169">
    <property type="entry name" value="DNA_pol3_gamma3"/>
    <property type="match status" value="1"/>
</dbReference>
<evidence type="ECO:0000256" key="10">
    <source>
        <dbReference type="ARBA" id="ARBA00022932"/>
    </source>
</evidence>
<dbReference type="NCBIfam" id="NF004046">
    <property type="entry name" value="PRK05563.1"/>
    <property type="match status" value="1"/>
</dbReference>
<evidence type="ECO:0000256" key="1">
    <source>
        <dbReference type="ARBA" id="ARBA00006360"/>
    </source>
</evidence>
<dbReference type="InterPro" id="IPR027417">
    <property type="entry name" value="P-loop_NTPase"/>
</dbReference>
<evidence type="ECO:0000256" key="2">
    <source>
        <dbReference type="ARBA" id="ARBA00012417"/>
    </source>
</evidence>
<dbReference type="PANTHER" id="PTHR11669">
    <property type="entry name" value="REPLICATION FACTOR C / DNA POLYMERASE III GAMMA-TAU SUBUNIT"/>
    <property type="match status" value="1"/>
</dbReference>
<keyword evidence="5" id="KW-0235">DNA replication</keyword>
<evidence type="ECO:0000256" key="5">
    <source>
        <dbReference type="ARBA" id="ARBA00022705"/>
    </source>
</evidence>
<keyword evidence="6" id="KW-0479">Metal-binding</keyword>
<dbReference type="NCBIfam" id="TIGR02397">
    <property type="entry name" value="dnaX_nterm"/>
    <property type="match status" value="1"/>
</dbReference>
<evidence type="ECO:0000256" key="3">
    <source>
        <dbReference type="ARBA" id="ARBA00022679"/>
    </source>
</evidence>
<dbReference type="Pfam" id="PF13177">
    <property type="entry name" value="DNA_pol3_delta2"/>
    <property type="match status" value="1"/>
</dbReference>
<reference evidence="13" key="2">
    <citation type="submission" date="2021-04" db="EMBL/GenBank/DDBJ databases">
        <authorList>
            <person name="Gilroy R."/>
        </authorList>
    </citation>
    <scope>NUCLEOTIDE SEQUENCE</scope>
    <source>
        <strain evidence="13">ChiSxjej3B15-24422</strain>
    </source>
</reference>
<dbReference type="SMART" id="SM00382">
    <property type="entry name" value="AAA"/>
    <property type="match status" value="1"/>
</dbReference>
<dbReference type="Gene3D" id="1.10.8.60">
    <property type="match status" value="1"/>
</dbReference>
<evidence type="ECO:0000256" key="11">
    <source>
        <dbReference type="ARBA" id="ARBA00049244"/>
    </source>
</evidence>
<comment type="similarity">
    <text evidence="1">Belongs to the DnaX/STICHEL family.</text>
</comment>
<dbReference type="Proteomes" id="UP000824007">
    <property type="component" value="Unassembled WGS sequence"/>
</dbReference>
<keyword evidence="7" id="KW-0547">Nucleotide-binding</keyword>
<keyword evidence="10" id="KW-0239">DNA-directed DNA polymerase</keyword>
<dbReference type="EC" id="2.7.7.7" evidence="2"/>
<protein>
    <recommendedName>
        <fullName evidence="2">DNA-directed DNA polymerase</fullName>
        <ecNumber evidence="2">2.7.7.7</ecNumber>
    </recommendedName>
</protein>
<dbReference type="CDD" id="cd18137">
    <property type="entry name" value="HLD_clamp_pol_III_gamma_tau"/>
    <property type="match status" value="1"/>
</dbReference>
<reference evidence="13" key="1">
    <citation type="journal article" date="2021" name="PeerJ">
        <title>Extensive microbial diversity within the chicken gut microbiome revealed by metagenomics and culture.</title>
        <authorList>
            <person name="Gilroy R."/>
            <person name="Ravi A."/>
            <person name="Getino M."/>
            <person name="Pursley I."/>
            <person name="Horton D.L."/>
            <person name="Alikhan N.F."/>
            <person name="Baker D."/>
            <person name="Gharbi K."/>
            <person name="Hall N."/>
            <person name="Watson M."/>
            <person name="Adriaenssens E.M."/>
            <person name="Foster-Nyarko E."/>
            <person name="Jarju S."/>
            <person name="Secka A."/>
            <person name="Antonio M."/>
            <person name="Oren A."/>
            <person name="Chaudhuri R.R."/>
            <person name="La Ragione R."/>
            <person name="Hildebrand F."/>
            <person name="Pallen M.J."/>
        </authorList>
    </citation>
    <scope>NUCLEOTIDE SEQUENCE</scope>
    <source>
        <strain evidence="13">ChiSxjej3B15-24422</strain>
    </source>
</reference>
<dbReference type="InterPro" id="IPR050238">
    <property type="entry name" value="DNA_Rep/Repair_Clamp_Loader"/>
</dbReference>
<evidence type="ECO:0000313" key="14">
    <source>
        <dbReference type="Proteomes" id="UP000824007"/>
    </source>
</evidence>
<comment type="caution">
    <text evidence="13">The sequence shown here is derived from an EMBL/GenBank/DDBJ whole genome shotgun (WGS) entry which is preliminary data.</text>
</comment>
<evidence type="ECO:0000256" key="9">
    <source>
        <dbReference type="ARBA" id="ARBA00022840"/>
    </source>
</evidence>
<evidence type="ECO:0000256" key="8">
    <source>
        <dbReference type="ARBA" id="ARBA00022833"/>
    </source>
</evidence>
<dbReference type="SUPFAM" id="SSF52540">
    <property type="entry name" value="P-loop containing nucleoside triphosphate hydrolases"/>
    <property type="match status" value="1"/>
</dbReference>
<name>A0A9D2C884_9FIRM</name>
<dbReference type="Gene3D" id="3.40.50.300">
    <property type="entry name" value="P-loop containing nucleotide triphosphate hydrolases"/>
    <property type="match status" value="1"/>
</dbReference>
<organism evidence="13 14">
    <name type="scientific">Candidatus Eisenbergiella pullistercoris</name>
    <dbReference type="NCBI Taxonomy" id="2838555"/>
    <lineage>
        <taxon>Bacteria</taxon>
        <taxon>Bacillati</taxon>
        <taxon>Bacillota</taxon>
        <taxon>Clostridia</taxon>
        <taxon>Lachnospirales</taxon>
        <taxon>Lachnospiraceae</taxon>
        <taxon>Eisenbergiella</taxon>
    </lineage>
</organism>
<dbReference type="SUPFAM" id="SSF48019">
    <property type="entry name" value="post-AAA+ oligomerization domain-like"/>
    <property type="match status" value="1"/>
</dbReference>
<sequence length="528" mass="59115">MSYTALYRKFRPERFEDVKGQDHIVTTLKNQIGAERIGHAYLFCGTRGTGKTTIAKIFAKAVNCEHPVDGSPCGECRSCRTIAAGASMNVIEIDAASNNGVDNIREIVDEVSYSPAEGKYKVYIIDEVHMLSIGAFNALLKTLEEPPSYVIFILATTEVHKIPVTILSRCQRYDFKRISIETIAERMRELMDAEGQQVEEKALRYIARAADGSMRDALSLLDQCIAFHYGKTLTYDDALDVLGAVDTEVFSRLLAAVLARNVTDCIRILEEVVMQGRELGQFVSDFTWYLRNLLLMKTSDGEGMEDVIDMSRDNLARLSIEAEQVETDAVIRYIRELSELSGRLRYAAQKRILIEIALIRLCRPQMETDTQSLLDRIRALEQRVEAGISVQPSQPASAGAYGAGSAAGAAAGQEKRPELPRAVPEDVKKIVENWPGIVGQTAMPMKLYLKRARLSLGGDNRLMVVLEDGLASDYFLKQEGNREELEKLLSGFADKKIEVNFQVMKDGRDFEENHVDLTRIIHMNIEEE</sequence>
<keyword evidence="4 13" id="KW-0548">Nucleotidyltransferase</keyword>
<dbReference type="InterPro" id="IPR045085">
    <property type="entry name" value="HLD_clamp_pol_III_gamma_tau"/>
</dbReference>